<name>A0A316EP56_9BURK</name>
<dbReference type="Proteomes" id="UP000245754">
    <property type="component" value="Unassembled WGS sequence"/>
</dbReference>
<reference evidence="2 3" key="1">
    <citation type="submission" date="2018-05" db="EMBL/GenBank/DDBJ databases">
        <title>Genomic Encyclopedia of Type Strains, Phase IV (KMG-V): Genome sequencing to study the core and pangenomes of soil and plant-associated prokaryotes.</title>
        <authorList>
            <person name="Whitman W."/>
        </authorList>
    </citation>
    <scope>NUCLEOTIDE SEQUENCE [LARGE SCALE GENOMIC DNA]</scope>
    <source>
        <strain evidence="2 3">SLV-132</strain>
    </source>
</reference>
<evidence type="ECO:0000313" key="2">
    <source>
        <dbReference type="EMBL" id="PWK33855.1"/>
    </source>
</evidence>
<proteinExistence type="predicted"/>
<feature type="signal peptide" evidence="1">
    <location>
        <begin position="1"/>
        <end position="21"/>
    </location>
</feature>
<keyword evidence="1" id="KW-0732">Signal</keyword>
<protein>
    <submittedName>
        <fullName evidence="2">Uncharacterized protein</fullName>
    </submittedName>
</protein>
<gene>
    <name evidence="2" type="ORF">C7419_103174</name>
</gene>
<evidence type="ECO:0000256" key="1">
    <source>
        <dbReference type="SAM" id="SignalP"/>
    </source>
</evidence>
<organism evidence="2 3">
    <name type="scientific">Cupriavidus plantarum</name>
    <dbReference type="NCBI Taxonomy" id="942865"/>
    <lineage>
        <taxon>Bacteria</taxon>
        <taxon>Pseudomonadati</taxon>
        <taxon>Pseudomonadota</taxon>
        <taxon>Betaproteobacteria</taxon>
        <taxon>Burkholderiales</taxon>
        <taxon>Burkholderiaceae</taxon>
        <taxon>Cupriavidus</taxon>
    </lineage>
</organism>
<sequence length="119" mass="12910">MTFKLFLTAAALLLAPAIALAQSPSPSQGIDITCDPASRGTASAAERLICDHALLSMGYRRIFADQQRLLREKKIDGNDVAAFRRQRDACTTLDCLDGVFSAWKQKTADLKSGRNGARP</sequence>
<dbReference type="RefSeq" id="WP_109583940.1">
    <property type="nucleotide sequence ID" value="NZ_QGGT01000003.1"/>
</dbReference>
<keyword evidence="3" id="KW-1185">Reference proteome</keyword>
<dbReference type="EMBL" id="QGGT01000003">
    <property type="protein sequence ID" value="PWK33855.1"/>
    <property type="molecule type" value="Genomic_DNA"/>
</dbReference>
<comment type="caution">
    <text evidence="2">The sequence shown here is derived from an EMBL/GenBank/DDBJ whole genome shotgun (WGS) entry which is preliminary data.</text>
</comment>
<feature type="chain" id="PRO_5016252601" evidence="1">
    <location>
        <begin position="22"/>
        <end position="119"/>
    </location>
</feature>
<accession>A0A316EP56</accession>
<evidence type="ECO:0000313" key="3">
    <source>
        <dbReference type="Proteomes" id="UP000245754"/>
    </source>
</evidence>
<dbReference type="AlphaFoldDB" id="A0A316EP56"/>